<proteinExistence type="predicted"/>
<dbReference type="RefSeq" id="WP_071539880.1">
    <property type="nucleotide sequence ID" value="NZ_CP015016.1"/>
</dbReference>
<evidence type="ECO:0000313" key="1">
    <source>
        <dbReference type="EMBL" id="APC02242.1"/>
    </source>
</evidence>
<evidence type="ECO:0008006" key="3">
    <source>
        <dbReference type="Google" id="ProtNLM"/>
    </source>
</evidence>
<accession>A0AAC9IVV5</accession>
<sequence length="105" mass="11470">MKPEAFLEKLAKEDFPAPVLVEREVGGFLDLHSHPYEVQALVIEGQIDITIGGIKTAYLAGDVFHLLPNQIHSENYAAKGVKYLASRKGGALQEAINLDGQIVQD</sequence>
<organism evidence="1 2">
    <name type="scientific">Polynucleobacter asymbioticus</name>
    <dbReference type="NCBI Taxonomy" id="576611"/>
    <lineage>
        <taxon>Bacteria</taxon>
        <taxon>Pseudomonadati</taxon>
        <taxon>Pseudomonadota</taxon>
        <taxon>Betaproteobacteria</taxon>
        <taxon>Burkholderiales</taxon>
        <taxon>Burkholderiaceae</taxon>
        <taxon>Polynucleobacter</taxon>
    </lineage>
</organism>
<dbReference type="Gene3D" id="2.60.120.10">
    <property type="entry name" value="Jelly Rolls"/>
    <property type="match status" value="1"/>
</dbReference>
<evidence type="ECO:0000313" key="2">
    <source>
        <dbReference type="Proteomes" id="UP000182060"/>
    </source>
</evidence>
<dbReference type="InterPro" id="IPR014710">
    <property type="entry name" value="RmlC-like_jellyroll"/>
</dbReference>
<protein>
    <recommendedName>
        <fullName evidence="3">Cupin</fullName>
    </recommendedName>
</protein>
<dbReference type="AlphaFoldDB" id="A0AAC9IVV5"/>
<reference evidence="1" key="1">
    <citation type="journal article" date="2017" name="Appl. Environ. Microbiol.">
        <title>Microdiversification of a pelagic Polynucleobacter species is mainly driven by acquisition of genomic islands from a partially interspecific gene pool.</title>
        <authorList>
            <person name="Hoetzinger M."/>
            <person name="Hahn M.W."/>
            <person name="Jezberova J."/>
            <person name="Schmidt J."/>
            <person name="Koll U."/>
        </authorList>
    </citation>
    <scope>NUCLEOTIDE SEQUENCE</scope>
    <source>
        <strain evidence="1">MWH-RechtKol4</strain>
    </source>
</reference>
<dbReference type="Proteomes" id="UP000182060">
    <property type="component" value="Chromosome"/>
</dbReference>
<name>A0AAC9IVV5_9BURK</name>
<gene>
    <name evidence="1" type="ORF">AOC25_11775</name>
</gene>
<dbReference type="InterPro" id="IPR011051">
    <property type="entry name" value="RmlC_Cupin_sf"/>
</dbReference>
<dbReference type="EMBL" id="CP015017">
    <property type="protein sequence ID" value="APC02242.1"/>
    <property type="molecule type" value="Genomic_DNA"/>
</dbReference>
<dbReference type="SUPFAM" id="SSF51182">
    <property type="entry name" value="RmlC-like cupins"/>
    <property type="match status" value="1"/>
</dbReference>